<proteinExistence type="predicted"/>
<keyword evidence="2" id="KW-1185">Reference proteome</keyword>
<feature type="non-terminal residue" evidence="1">
    <location>
        <position position="132"/>
    </location>
</feature>
<reference evidence="1" key="1">
    <citation type="submission" date="2022-08" db="EMBL/GenBank/DDBJ databases">
        <authorList>
            <person name="Kallberg Y."/>
            <person name="Tangrot J."/>
            <person name="Rosling A."/>
        </authorList>
    </citation>
    <scope>NUCLEOTIDE SEQUENCE</scope>
    <source>
        <strain evidence="1">Wild A</strain>
    </source>
</reference>
<protein>
    <submittedName>
        <fullName evidence="1">2707_t:CDS:1</fullName>
    </submittedName>
</protein>
<dbReference type="OrthoDB" id="2434080at2759"/>
<evidence type="ECO:0000313" key="2">
    <source>
        <dbReference type="Proteomes" id="UP001153678"/>
    </source>
</evidence>
<dbReference type="EMBL" id="CAMKVN010003426">
    <property type="protein sequence ID" value="CAI2184694.1"/>
    <property type="molecule type" value="Genomic_DNA"/>
</dbReference>
<dbReference type="Proteomes" id="UP001153678">
    <property type="component" value="Unassembled WGS sequence"/>
</dbReference>
<gene>
    <name evidence="1" type="ORF">FWILDA_LOCUS11705</name>
</gene>
<dbReference type="PANTHER" id="PTHR22605:SF1">
    <property type="entry name" value="RZ-TYPE DOMAIN-CONTAINING PROTEIN"/>
    <property type="match status" value="1"/>
</dbReference>
<dbReference type="AlphaFoldDB" id="A0A9W4WWP7"/>
<evidence type="ECO:0000313" key="1">
    <source>
        <dbReference type="EMBL" id="CAI2184694.1"/>
    </source>
</evidence>
<dbReference type="InterPro" id="IPR031248">
    <property type="entry name" value="RNF213"/>
</dbReference>
<comment type="caution">
    <text evidence="1">The sequence shown here is derived from an EMBL/GenBank/DDBJ whole genome shotgun (WGS) entry which is preliminary data.</text>
</comment>
<dbReference type="GO" id="GO:0016887">
    <property type="term" value="F:ATP hydrolysis activity"/>
    <property type="evidence" value="ECO:0007669"/>
    <property type="project" value="InterPro"/>
</dbReference>
<dbReference type="PANTHER" id="PTHR22605">
    <property type="entry name" value="RZ-TYPE DOMAIN-CONTAINING PROTEIN"/>
    <property type="match status" value="1"/>
</dbReference>
<name>A0A9W4WWP7_9GLOM</name>
<dbReference type="GO" id="GO:0004842">
    <property type="term" value="F:ubiquitin-protein transferase activity"/>
    <property type="evidence" value="ECO:0007669"/>
    <property type="project" value="InterPro"/>
</dbReference>
<sequence length="132" mass="15250">MDEKKVRVADPPLLNRFEKQKMSINDVVNTRQKSLVVKLGDWARRMSTLVGVNEINKSQNNEFTQKDLFIGFNEDETLQSLVVDSTKNNPEVKDEEILIKCKERLIAIATSDGIVRAEQSMLEQDEIEQWKQ</sequence>
<organism evidence="1 2">
    <name type="scientific">Funneliformis geosporum</name>
    <dbReference type="NCBI Taxonomy" id="1117311"/>
    <lineage>
        <taxon>Eukaryota</taxon>
        <taxon>Fungi</taxon>
        <taxon>Fungi incertae sedis</taxon>
        <taxon>Mucoromycota</taxon>
        <taxon>Glomeromycotina</taxon>
        <taxon>Glomeromycetes</taxon>
        <taxon>Glomerales</taxon>
        <taxon>Glomeraceae</taxon>
        <taxon>Funneliformis</taxon>
    </lineage>
</organism>
<accession>A0A9W4WWP7</accession>